<organism evidence="1">
    <name type="scientific">uncultured Thermomicrobiales bacterium</name>
    <dbReference type="NCBI Taxonomy" id="1645740"/>
    <lineage>
        <taxon>Bacteria</taxon>
        <taxon>Pseudomonadati</taxon>
        <taxon>Thermomicrobiota</taxon>
        <taxon>Thermomicrobia</taxon>
        <taxon>Thermomicrobiales</taxon>
        <taxon>environmental samples</taxon>
    </lineage>
</organism>
<protein>
    <submittedName>
        <fullName evidence="1">Uncharacterized protein</fullName>
    </submittedName>
</protein>
<feature type="non-terminal residue" evidence="1">
    <location>
        <position position="1"/>
    </location>
</feature>
<dbReference type="EMBL" id="CADCWF010000016">
    <property type="protein sequence ID" value="CAA9536741.1"/>
    <property type="molecule type" value="Genomic_DNA"/>
</dbReference>
<proteinExistence type="predicted"/>
<reference evidence="1" key="1">
    <citation type="submission" date="2020-02" db="EMBL/GenBank/DDBJ databases">
        <authorList>
            <person name="Meier V. D."/>
        </authorList>
    </citation>
    <scope>NUCLEOTIDE SEQUENCE</scope>
    <source>
        <strain evidence="1">AVDCRST_MAG59</strain>
    </source>
</reference>
<dbReference type="AlphaFoldDB" id="A0A6J4TZL2"/>
<accession>A0A6J4TZL2</accession>
<gene>
    <name evidence="1" type="ORF">AVDCRST_MAG59-348</name>
</gene>
<evidence type="ECO:0000313" key="1">
    <source>
        <dbReference type="EMBL" id="CAA9536741.1"/>
    </source>
</evidence>
<name>A0A6J4TZL2_9BACT</name>
<sequence>WRGACRSGGACWPGRCCSSFAWRRRLRSWP</sequence>
<feature type="non-terminal residue" evidence="1">
    <location>
        <position position="30"/>
    </location>
</feature>